<gene>
    <name evidence="2" type="ORF">GOMPHAMPRED_000796</name>
</gene>
<feature type="compositionally biased region" description="Low complexity" evidence="1">
    <location>
        <begin position="57"/>
        <end position="71"/>
    </location>
</feature>
<evidence type="ECO:0000313" key="2">
    <source>
        <dbReference type="EMBL" id="CAF9915574.1"/>
    </source>
</evidence>
<dbReference type="EMBL" id="CAJPDQ010000010">
    <property type="protein sequence ID" value="CAF9915574.1"/>
    <property type="molecule type" value="Genomic_DNA"/>
</dbReference>
<proteinExistence type="predicted"/>
<evidence type="ECO:0000313" key="3">
    <source>
        <dbReference type="Proteomes" id="UP000664169"/>
    </source>
</evidence>
<accession>A0A8H3EZX6</accession>
<comment type="caution">
    <text evidence="2">The sequence shown here is derived from an EMBL/GenBank/DDBJ whole genome shotgun (WGS) entry which is preliminary data.</text>
</comment>
<feature type="region of interest" description="Disordered" evidence="1">
    <location>
        <begin position="1"/>
        <end position="72"/>
    </location>
</feature>
<dbReference type="AlphaFoldDB" id="A0A8H3EZX6"/>
<reference evidence="2" key="1">
    <citation type="submission" date="2021-03" db="EMBL/GenBank/DDBJ databases">
        <authorList>
            <person name="Tagirdzhanova G."/>
        </authorList>
    </citation>
    <scope>NUCLEOTIDE SEQUENCE</scope>
</reference>
<feature type="compositionally biased region" description="Low complexity" evidence="1">
    <location>
        <begin position="18"/>
        <end position="31"/>
    </location>
</feature>
<sequence>MVDSAPRIDSVMRPGAYTSPQTPSTRPSSSSITAEPHFSMPWQNERSNRKRSRNESWEPATPHSTTTSPAPFANMKYRLSGAQESPIHHTSQNDPYNSMTPDTAFRRGRPYALGVPADYFHDHCGDSLAGMPGKADNENGVKHVLLPAQSTWSSLVFGLAGKVFELCTAGTFRGFFAGGGQGYRLEQSTSATKQTARPGQELGESSWTDIPTSSTAAELEDEYSQATKKSKILHDSTWVVVQPPSRPDSPVPKTRSSSSLLPRVSSPTKTTSPAKVSFASTATIGHPQSAKRPTSNLHRTLSTQTASSAGLRSSKPVTKPHQQTGSIHSPDKSTRNTTLEQPHQRRKSHTTPSTSPVRSTNHKSTPSTSTPTSHEGGVQTYEQAESPLAKETRRHLDKVRKQELAEDREIIKMNNQLKDLIKQGQEALDTRIEVEFVGESDDW</sequence>
<dbReference type="OrthoDB" id="5138418at2759"/>
<feature type="compositionally biased region" description="Low complexity" evidence="1">
    <location>
        <begin position="364"/>
        <end position="373"/>
    </location>
</feature>
<feature type="region of interest" description="Disordered" evidence="1">
    <location>
        <begin position="187"/>
        <end position="401"/>
    </location>
</feature>
<organism evidence="2 3">
    <name type="scientific">Gomphillus americanus</name>
    <dbReference type="NCBI Taxonomy" id="1940652"/>
    <lineage>
        <taxon>Eukaryota</taxon>
        <taxon>Fungi</taxon>
        <taxon>Dikarya</taxon>
        <taxon>Ascomycota</taxon>
        <taxon>Pezizomycotina</taxon>
        <taxon>Lecanoromycetes</taxon>
        <taxon>OSLEUM clade</taxon>
        <taxon>Ostropomycetidae</taxon>
        <taxon>Ostropales</taxon>
        <taxon>Graphidaceae</taxon>
        <taxon>Gomphilloideae</taxon>
        <taxon>Gomphillus</taxon>
    </lineage>
</organism>
<feature type="compositionally biased region" description="Polar residues" evidence="1">
    <location>
        <begin position="350"/>
        <end position="363"/>
    </location>
</feature>
<feature type="compositionally biased region" description="Low complexity" evidence="1">
    <location>
        <begin position="254"/>
        <end position="268"/>
    </location>
</feature>
<feature type="compositionally biased region" description="Polar residues" evidence="1">
    <location>
        <begin position="291"/>
        <end position="311"/>
    </location>
</feature>
<keyword evidence="3" id="KW-1185">Reference proteome</keyword>
<feature type="compositionally biased region" description="Polar residues" evidence="1">
    <location>
        <begin position="187"/>
        <end position="216"/>
    </location>
</feature>
<protein>
    <submittedName>
        <fullName evidence="2">Uncharacterized protein</fullName>
    </submittedName>
</protein>
<evidence type="ECO:0000256" key="1">
    <source>
        <dbReference type="SAM" id="MobiDB-lite"/>
    </source>
</evidence>
<feature type="compositionally biased region" description="Polar residues" evidence="1">
    <location>
        <begin position="269"/>
        <end position="283"/>
    </location>
</feature>
<name>A0A8H3EZX6_9LECA</name>
<dbReference type="Proteomes" id="UP000664169">
    <property type="component" value="Unassembled WGS sequence"/>
</dbReference>